<evidence type="ECO:0000256" key="1">
    <source>
        <dbReference type="SAM" id="SignalP"/>
    </source>
</evidence>
<keyword evidence="1" id="KW-0732">Signal</keyword>
<keyword evidence="4" id="KW-1185">Reference proteome</keyword>
<gene>
    <name evidence="3" type="ORF">MGAL_10B000461</name>
</gene>
<dbReference type="InterPro" id="IPR045860">
    <property type="entry name" value="Snake_toxin-like_sf"/>
</dbReference>
<organism evidence="3 4">
    <name type="scientific">Mytilus galloprovincialis</name>
    <name type="common">Mediterranean mussel</name>
    <dbReference type="NCBI Taxonomy" id="29158"/>
    <lineage>
        <taxon>Eukaryota</taxon>
        <taxon>Metazoa</taxon>
        <taxon>Spiralia</taxon>
        <taxon>Lophotrochozoa</taxon>
        <taxon>Mollusca</taxon>
        <taxon>Bivalvia</taxon>
        <taxon>Autobranchia</taxon>
        <taxon>Pteriomorphia</taxon>
        <taxon>Mytilida</taxon>
        <taxon>Mytiloidea</taxon>
        <taxon>Mytilidae</taxon>
        <taxon>Mytilinae</taxon>
        <taxon>Mytilus</taxon>
    </lineage>
</organism>
<dbReference type="OrthoDB" id="6100031at2759"/>
<dbReference type="Gene3D" id="2.10.60.10">
    <property type="entry name" value="CD59"/>
    <property type="match status" value="2"/>
</dbReference>
<dbReference type="CDD" id="cd00117">
    <property type="entry name" value="TFP"/>
    <property type="match status" value="1"/>
</dbReference>
<feature type="signal peptide" evidence="1">
    <location>
        <begin position="1"/>
        <end position="19"/>
    </location>
</feature>
<dbReference type="InterPro" id="IPR016054">
    <property type="entry name" value="LY6_UPA_recep-like"/>
</dbReference>
<dbReference type="Gene3D" id="3.10.100.10">
    <property type="entry name" value="Mannose-Binding Protein A, subunit A"/>
    <property type="match status" value="1"/>
</dbReference>
<dbReference type="EMBL" id="UYJE01003076">
    <property type="protein sequence ID" value="VDI16306.1"/>
    <property type="molecule type" value="Genomic_DNA"/>
</dbReference>
<dbReference type="PROSITE" id="PS50041">
    <property type="entry name" value="C_TYPE_LECTIN_2"/>
    <property type="match status" value="1"/>
</dbReference>
<dbReference type="InterPro" id="IPR001304">
    <property type="entry name" value="C-type_lectin-like"/>
</dbReference>
<accession>A0A8B6DBJ3</accession>
<dbReference type="InterPro" id="IPR016187">
    <property type="entry name" value="CTDL_fold"/>
</dbReference>
<protein>
    <recommendedName>
        <fullName evidence="2">C-type lectin domain-containing protein</fullName>
    </recommendedName>
</protein>
<name>A0A8B6DBJ3_MYTGA</name>
<dbReference type="Proteomes" id="UP000596742">
    <property type="component" value="Unassembled WGS sequence"/>
</dbReference>
<proteinExistence type="predicted"/>
<reference evidence="3" key="1">
    <citation type="submission" date="2018-11" db="EMBL/GenBank/DDBJ databases">
        <authorList>
            <person name="Alioto T."/>
            <person name="Alioto T."/>
        </authorList>
    </citation>
    <scope>NUCLEOTIDE SEQUENCE</scope>
</reference>
<feature type="chain" id="PRO_5032410852" description="C-type lectin domain-containing protein" evidence="1">
    <location>
        <begin position="20"/>
        <end position="459"/>
    </location>
</feature>
<dbReference type="Pfam" id="PF00021">
    <property type="entry name" value="UPAR_LY6"/>
    <property type="match status" value="2"/>
</dbReference>
<feature type="domain" description="C-type lectin" evidence="2">
    <location>
        <begin position="328"/>
        <end position="455"/>
    </location>
</feature>
<comment type="caution">
    <text evidence="3">The sequence shown here is derived from an EMBL/GenBank/DDBJ whole genome shotgun (WGS) entry which is preliminary data.</text>
</comment>
<dbReference type="AlphaFoldDB" id="A0A8B6DBJ3"/>
<dbReference type="SUPFAM" id="SSF56436">
    <property type="entry name" value="C-type lectin-like"/>
    <property type="match status" value="1"/>
</dbReference>
<dbReference type="SUPFAM" id="SSF57302">
    <property type="entry name" value="Snake toxin-like"/>
    <property type="match status" value="2"/>
</dbReference>
<evidence type="ECO:0000259" key="2">
    <source>
        <dbReference type="PROSITE" id="PS50041"/>
    </source>
</evidence>
<dbReference type="InterPro" id="IPR016186">
    <property type="entry name" value="C-type_lectin-like/link_sf"/>
</dbReference>
<sequence length="459" mass="50852">MANMIWVLLMVTGAMLCASACNDVDTKACELLANKRPDLCSDPCLSTLCNRYCGHCPVKCYQCDEVNFPQNCTNVVECPSKDHYCYTTQSFASDFREIYRMGCALKSICSLYLGPDTNRRNIDVNGACCTQDNCNNRLPYDIVTSQTLPSQSVSTVILPSGASTLNQNSCTNLDDTACSRMNQADPSLCSSGGCFASLCPGVCGSCFNCYTCDDINSLTDCKNTTHCPSGSECFAYETLTKDFRQVYRVGCVQQQFCSRFTGSGTGQSIIGRRDEGFILKGSCCTSNLCNDHINFIQPPTTSIPQQAVCTGSYDSQDHTTCPIGYSETRNSCYMVGPNELDWGDAKEYCEKHCGRLIDFANKDELLAVTNLLIPNVDGQFQDEFAWVGAKYINREWVWTNNGNLVNNKDFDSLTSSHPRTHICGFVRVYMDTNPGELREELFEENCDRLFSPLCEAPKV</sequence>
<dbReference type="SMART" id="SM00134">
    <property type="entry name" value="LU"/>
    <property type="match status" value="2"/>
</dbReference>
<dbReference type="CDD" id="cd00037">
    <property type="entry name" value="CLECT"/>
    <property type="match status" value="1"/>
</dbReference>
<evidence type="ECO:0000313" key="3">
    <source>
        <dbReference type="EMBL" id="VDI16306.1"/>
    </source>
</evidence>
<dbReference type="SMART" id="SM00034">
    <property type="entry name" value="CLECT"/>
    <property type="match status" value="1"/>
</dbReference>
<evidence type="ECO:0000313" key="4">
    <source>
        <dbReference type="Proteomes" id="UP000596742"/>
    </source>
</evidence>